<name>A0A9W8AQY2_9FUNG</name>
<accession>A0A9W8AQY2</accession>
<keyword evidence="3" id="KW-1185">Reference proteome</keyword>
<keyword evidence="1" id="KW-1133">Transmembrane helix</keyword>
<feature type="non-terminal residue" evidence="2">
    <location>
        <position position="52"/>
    </location>
</feature>
<gene>
    <name evidence="2" type="ORF">IWQ62_005421</name>
</gene>
<dbReference type="AlphaFoldDB" id="A0A9W8AQY2"/>
<evidence type="ECO:0000256" key="1">
    <source>
        <dbReference type="SAM" id="Phobius"/>
    </source>
</evidence>
<evidence type="ECO:0000313" key="2">
    <source>
        <dbReference type="EMBL" id="KAJ1955923.1"/>
    </source>
</evidence>
<dbReference type="Proteomes" id="UP001150925">
    <property type="component" value="Unassembled WGS sequence"/>
</dbReference>
<keyword evidence="1" id="KW-0472">Membrane</keyword>
<dbReference type="EMBL" id="JANBPY010002228">
    <property type="protein sequence ID" value="KAJ1955923.1"/>
    <property type="molecule type" value="Genomic_DNA"/>
</dbReference>
<evidence type="ECO:0000313" key="3">
    <source>
        <dbReference type="Proteomes" id="UP001150925"/>
    </source>
</evidence>
<protein>
    <submittedName>
        <fullName evidence="2">Uncharacterized protein</fullName>
    </submittedName>
</protein>
<reference evidence="2" key="1">
    <citation type="submission" date="2022-07" db="EMBL/GenBank/DDBJ databases">
        <title>Phylogenomic reconstructions and comparative analyses of Kickxellomycotina fungi.</title>
        <authorList>
            <person name="Reynolds N.K."/>
            <person name="Stajich J.E."/>
            <person name="Barry K."/>
            <person name="Grigoriev I.V."/>
            <person name="Crous P."/>
            <person name="Smith M.E."/>
        </authorList>
    </citation>
    <scope>NUCLEOTIDE SEQUENCE</scope>
    <source>
        <strain evidence="2">RSA 1196</strain>
    </source>
</reference>
<feature type="transmembrane region" description="Helical" evidence="1">
    <location>
        <begin position="12"/>
        <end position="33"/>
    </location>
</feature>
<proteinExistence type="predicted"/>
<comment type="caution">
    <text evidence="2">The sequence shown here is derived from an EMBL/GenBank/DDBJ whole genome shotgun (WGS) entry which is preliminary data.</text>
</comment>
<keyword evidence="1" id="KW-0812">Transmembrane</keyword>
<sequence length="52" mass="5739">MSGGWLTKRTYKALFAVGLVVFVIHLIFFSNMITKVPDASHSVSDAVERVKA</sequence>
<organism evidence="2 3">
    <name type="scientific">Dispira parvispora</name>
    <dbReference type="NCBI Taxonomy" id="1520584"/>
    <lineage>
        <taxon>Eukaryota</taxon>
        <taxon>Fungi</taxon>
        <taxon>Fungi incertae sedis</taxon>
        <taxon>Zoopagomycota</taxon>
        <taxon>Kickxellomycotina</taxon>
        <taxon>Dimargaritomycetes</taxon>
        <taxon>Dimargaritales</taxon>
        <taxon>Dimargaritaceae</taxon>
        <taxon>Dispira</taxon>
    </lineage>
</organism>